<name>A0ABR2IFL4_9PEZI</name>
<gene>
    <name evidence="1" type="ORF">PGQ11_008083</name>
</gene>
<comment type="caution">
    <text evidence="1">The sequence shown here is derived from an EMBL/GenBank/DDBJ whole genome shotgun (WGS) entry which is preliminary data.</text>
</comment>
<protein>
    <submittedName>
        <fullName evidence="1">Uncharacterized protein</fullName>
    </submittedName>
</protein>
<keyword evidence="2" id="KW-1185">Reference proteome</keyword>
<dbReference type="Proteomes" id="UP001390339">
    <property type="component" value="Unassembled WGS sequence"/>
</dbReference>
<proteinExistence type="predicted"/>
<evidence type="ECO:0000313" key="2">
    <source>
        <dbReference type="Proteomes" id="UP001390339"/>
    </source>
</evidence>
<accession>A0ABR2IFL4</accession>
<organism evidence="1 2">
    <name type="scientific">Apiospora arundinis</name>
    <dbReference type="NCBI Taxonomy" id="335852"/>
    <lineage>
        <taxon>Eukaryota</taxon>
        <taxon>Fungi</taxon>
        <taxon>Dikarya</taxon>
        <taxon>Ascomycota</taxon>
        <taxon>Pezizomycotina</taxon>
        <taxon>Sordariomycetes</taxon>
        <taxon>Xylariomycetidae</taxon>
        <taxon>Amphisphaeriales</taxon>
        <taxon>Apiosporaceae</taxon>
        <taxon>Apiospora</taxon>
    </lineage>
</organism>
<reference evidence="1 2" key="1">
    <citation type="journal article" date="2024" name="IMA Fungus">
        <title>Apiospora arundinis, a panoply of carbohydrate-active enzymes and secondary metabolites.</title>
        <authorList>
            <person name="Sorensen T."/>
            <person name="Petersen C."/>
            <person name="Muurmann A.T."/>
            <person name="Christiansen J.V."/>
            <person name="Brundto M.L."/>
            <person name="Overgaard C.K."/>
            <person name="Boysen A.T."/>
            <person name="Wollenberg R.D."/>
            <person name="Larsen T.O."/>
            <person name="Sorensen J.L."/>
            <person name="Nielsen K.L."/>
            <person name="Sondergaard T.E."/>
        </authorList>
    </citation>
    <scope>NUCLEOTIDE SEQUENCE [LARGE SCALE GENOMIC DNA]</scope>
    <source>
        <strain evidence="1 2">AAU 773</strain>
    </source>
</reference>
<evidence type="ECO:0000313" key="1">
    <source>
        <dbReference type="EMBL" id="KAK8861848.1"/>
    </source>
</evidence>
<sequence length="123" mass="13968">MIADAPDNVSYADYVTDDMNCMLGATLRSMKKCRLWPLPRCDIYVDSVYQLTTSLKGVIRVLSRDYSQNSVLLGRMLDLQNHVDSILRDKFANNLKPVLSANQAQRLEARGKETGLYRWPAAQ</sequence>
<dbReference type="EMBL" id="JAPCWZ010000005">
    <property type="protein sequence ID" value="KAK8861848.1"/>
    <property type="molecule type" value="Genomic_DNA"/>
</dbReference>